<evidence type="ECO:0000313" key="7">
    <source>
        <dbReference type="EMBL" id="NER10842.1"/>
    </source>
</evidence>
<dbReference type="Gene3D" id="3.40.50.1700">
    <property type="entry name" value="Glycoside hydrolase family 3 C-terminal domain"/>
    <property type="match status" value="1"/>
</dbReference>
<dbReference type="RefSeq" id="WP_163693231.1">
    <property type="nucleotide sequence ID" value="NZ_FXTW01000002.1"/>
</dbReference>
<dbReference type="PANTHER" id="PTHR30480">
    <property type="entry name" value="BETA-HEXOSAMINIDASE-RELATED"/>
    <property type="match status" value="1"/>
</dbReference>
<dbReference type="PRINTS" id="PR00133">
    <property type="entry name" value="GLHYDRLASE3"/>
</dbReference>
<organism evidence="7 8">
    <name type="scientific">Muriicola jejuensis</name>
    <dbReference type="NCBI Taxonomy" id="504488"/>
    <lineage>
        <taxon>Bacteria</taxon>
        <taxon>Pseudomonadati</taxon>
        <taxon>Bacteroidota</taxon>
        <taxon>Flavobacteriia</taxon>
        <taxon>Flavobacteriales</taxon>
        <taxon>Flavobacteriaceae</taxon>
        <taxon>Muriicola</taxon>
    </lineage>
</organism>
<evidence type="ECO:0000259" key="6">
    <source>
        <dbReference type="Pfam" id="PF00933"/>
    </source>
</evidence>
<feature type="domain" description="Glycoside hydrolase family 3 N-terminal" evidence="6">
    <location>
        <begin position="24"/>
        <end position="354"/>
    </location>
</feature>
<name>A0A6P0UDZ9_9FLAO</name>
<dbReference type="EC" id="3.2.1.52" evidence="3"/>
<dbReference type="InterPro" id="IPR001764">
    <property type="entry name" value="Glyco_hydro_3_N"/>
</dbReference>
<dbReference type="InterPro" id="IPR036962">
    <property type="entry name" value="Glyco_hydro_3_N_sf"/>
</dbReference>
<keyword evidence="4 7" id="KW-0378">Hydrolase</keyword>
<evidence type="ECO:0000256" key="1">
    <source>
        <dbReference type="ARBA" id="ARBA00001231"/>
    </source>
</evidence>
<dbReference type="SUPFAM" id="SSF51445">
    <property type="entry name" value="(Trans)glycosidases"/>
    <property type="match status" value="1"/>
</dbReference>
<dbReference type="GO" id="GO:0005975">
    <property type="term" value="P:carbohydrate metabolic process"/>
    <property type="evidence" value="ECO:0007669"/>
    <property type="project" value="InterPro"/>
</dbReference>
<dbReference type="InterPro" id="IPR050226">
    <property type="entry name" value="NagZ_Beta-hexosaminidase"/>
</dbReference>
<reference evidence="7 8" key="1">
    <citation type="submission" date="2020-01" db="EMBL/GenBank/DDBJ databases">
        <title>Muriicola jejuensis KCTC 22299.</title>
        <authorList>
            <person name="Wang G."/>
        </authorList>
    </citation>
    <scope>NUCLEOTIDE SEQUENCE [LARGE SCALE GENOMIC DNA]</scope>
    <source>
        <strain evidence="7 8">KCTC 22299</strain>
    </source>
</reference>
<evidence type="ECO:0000256" key="3">
    <source>
        <dbReference type="ARBA" id="ARBA00012663"/>
    </source>
</evidence>
<dbReference type="InterPro" id="IPR017853">
    <property type="entry name" value="GH"/>
</dbReference>
<dbReference type="AlphaFoldDB" id="A0A6P0UDZ9"/>
<dbReference type="Gene3D" id="3.20.20.300">
    <property type="entry name" value="Glycoside hydrolase, family 3, N-terminal domain"/>
    <property type="match status" value="1"/>
</dbReference>
<comment type="catalytic activity">
    <reaction evidence="1">
        <text>Hydrolysis of terminal non-reducing N-acetyl-D-hexosamine residues in N-acetyl-beta-D-hexosaminides.</text>
        <dbReference type="EC" id="3.2.1.52"/>
    </reaction>
</comment>
<accession>A0A6P0UDZ9</accession>
<evidence type="ECO:0000313" key="8">
    <source>
        <dbReference type="Proteomes" id="UP000468443"/>
    </source>
</evidence>
<dbReference type="InterPro" id="IPR036881">
    <property type="entry name" value="Glyco_hydro_3_C_sf"/>
</dbReference>
<dbReference type="Pfam" id="PF00933">
    <property type="entry name" value="Glyco_hydro_3"/>
    <property type="match status" value="1"/>
</dbReference>
<keyword evidence="8" id="KW-1185">Reference proteome</keyword>
<keyword evidence="5" id="KW-0326">Glycosidase</keyword>
<proteinExistence type="inferred from homology"/>
<evidence type="ECO:0000256" key="4">
    <source>
        <dbReference type="ARBA" id="ARBA00022801"/>
    </source>
</evidence>
<evidence type="ECO:0000256" key="2">
    <source>
        <dbReference type="ARBA" id="ARBA00005336"/>
    </source>
</evidence>
<evidence type="ECO:0000256" key="5">
    <source>
        <dbReference type="ARBA" id="ARBA00023295"/>
    </source>
</evidence>
<protein>
    <recommendedName>
        <fullName evidence="3">beta-N-acetylhexosaminidase</fullName>
        <ecNumber evidence="3">3.2.1.52</ecNumber>
    </recommendedName>
</protein>
<dbReference type="EMBL" id="JAABOP010000002">
    <property type="protein sequence ID" value="NER10842.1"/>
    <property type="molecule type" value="Genomic_DNA"/>
</dbReference>
<comment type="caution">
    <text evidence="7">The sequence shown here is derived from an EMBL/GenBank/DDBJ whole genome shotgun (WGS) entry which is preliminary data.</text>
</comment>
<dbReference type="GO" id="GO:0004563">
    <property type="term" value="F:beta-N-acetylhexosaminidase activity"/>
    <property type="evidence" value="ECO:0007669"/>
    <property type="project" value="UniProtKB-EC"/>
</dbReference>
<gene>
    <name evidence="7" type="ORF">GWK09_09970</name>
</gene>
<sequence length="535" mass="59473">MERKERPEMKVVPYDQATLLLSPKEKVGQFFMPAAFINDSEEEIRTLEGLIREGAVGGICFFHSRASAATNFEGKKKVIYNKKSYDLLRNLIDRYQKAAKYPLLISIDAEWGLAMRVEETPQYPYAMTLGAGEDPLLVYEIGKQIGQDCKAAGIQWNFAPVADINSNPDNPVIGYRSFGENKEKVSMNATAFSRGLQDAGTLSCAKHFPGHGDTATDSHLHLPVLSKSGSDLLAEELIPFQALIRNGVDAVMVGHIAVPALTNGTPVSASVSGEIIDGLLRKTLGYQGVVVSDALNMHSVSKAFPEKGSLEWTAFEAGTDVLCFAEHVGDGIDKILENATEKRIEESFKRVWRLKEKAFQSSGPVPSLSVPDTYNKMSARNSLTFHKGQQEILSEFRDKGFFAISMGKEKGVKFIRKLGLKRNSYLEVKGYPEFSHVQEKIGEGSRVLLSIFLPRAKPEGRFGLHEKTLDLIIRLIENYKVIVYLFGNPYFLRYLPQDKMEAIILCYQDLKGFEEIAAEHFLGQFEATGVLPVSI</sequence>
<comment type="similarity">
    <text evidence="2">Belongs to the glycosyl hydrolase 3 family.</text>
</comment>
<dbReference type="GO" id="GO:0009254">
    <property type="term" value="P:peptidoglycan turnover"/>
    <property type="evidence" value="ECO:0007669"/>
    <property type="project" value="TreeGrafter"/>
</dbReference>
<dbReference type="PANTHER" id="PTHR30480:SF13">
    <property type="entry name" value="BETA-HEXOSAMINIDASE"/>
    <property type="match status" value="1"/>
</dbReference>
<dbReference type="Proteomes" id="UP000468443">
    <property type="component" value="Unassembled WGS sequence"/>
</dbReference>